<dbReference type="Proteomes" id="UP000027059">
    <property type="component" value="Chromosome"/>
</dbReference>
<dbReference type="NCBIfam" id="TIGR01444">
    <property type="entry name" value="fkbM_fam"/>
    <property type="match status" value="1"/>
</dbReference>
<dbReference type="AlphaFoldDB" id="A0A059XSW7"/>
<evidence type="ECO:0000313" key="3">
    <source>
        <dbReference type="Proteomes" id="UP000027059"/>
    </source>
</evidence>
<dbReference type="RefSeq" id="WP_038505237.1">
    <property type="nucleotide sequence ID" value="NZ_CP007243.1"/>
</dbReference>
<dbReference type="Pfam" id="PF05050">
    <property type="entry name" value="Methyltransf_21"/>
    <property type="match status" value="1"/>
</dbReference>
<protein>
    <recommendedName>
        <fullName evidence="1">Methyltransferase FkbM domain-containing protein</fullName>
    </recommendedName>
</protein>
<dbReference type="KEGG" id="lfp:Y981_05960"/>
<proteinExistence type="predicted"/>
<dbReference type="InterPro" id="IPR052514">
    <property type="entry name" value="SAM-dependent_MTase"/>
</dbReference>
<organism evidence="2 3">
    <name type="scientific">Leptospirillum ferriphilum YSK</name>
    <dbReference type="NCBI Taxonomy" id="1441628"/>
    <lineage>
        <taxon>Bacteria</taxon>
        <taxon>Pseudomonadati</taxon>
        <taxon>Nitrospirota</taxon>
        <taxon>Nitrospiria</taxon>
        <taxon>Nitrospirales</taxon>
        <taxon>Nitrospiraceae</taxon>
        <taxon>Leptospirillum</taxon>
    </lineage>
</organism>
<sequence>MGKFGIHKSFKKHILHSLAKHVFFRDEWEKLGDAREFIHSYLECNDQEKWILAPLPDGSLIYIDLMDCGVSRNILFGVHEKTETELIRSHLSEGSVFIDIGANIGWFTIQAARWVGKTGNVFSFEPRPSTFVHLTKSIEINGLGNVTAFNMALSDEKGTAKLISPEGHKSPGSSYLGSGDGIPVSLVKLDDIIPPLKRLDLIKMDVEGWEPNVIKGATQTIRKLKPIILSEISPWMLRERSGISDYEYISLIKSLGYDCQNIENKEFIDSCGNVDVINVIFIPKN</sequence>
<dbReference type="OrthoDB" id="9812600at2"/>
<dbReference type="SUPFAM" id="SSF53335">
    <property type="entry name" value="S-adenosyl-L-methionine-dependent methyltransferases"/>
    <property type="match status" value="1"/>
</dbReference>
<dbReference type="InterPro" id="IPR029063">
    <property type="entry name" value="SAM-dependent_MTases_sf"/>
</dbReference>
<evidence type="ECO:0000259" key="1">
    <source>
        <dbReference type="Pfam" id="PF05050"/>
    </source>
</evidence>
<dbReference type="EMBL" id="CP007243">
    <property type="protein sequence ID" value="AIA31694.1"/>
    <property type="molecule type" value="Genomic_DNA"/>
</dbReference>
<name>A0A059XSW7_9BACT</name>
<dbReference type="Gene3D" id="3.40.50.150">
    <property type="entry name" value="Vaccinia Virus protein VP39"/>
    <property type="match status" value="1"/>
</dbReference>
<dbReference type="HOGENOM" id="CLU_908619_0_0_0"/>
<accession>A0A059XSW7</accession>
<feature type="domain" description="Methyltransferase FkbM" evidence="1">
    <location>
        <begin position="99"/>
        <end position="258"/>
    </location>
</feature>
<dbReference type="PANTHER" id="PTHR34203">
    <property type="entry name" value="METHYLTRANSFERASE, FKBM FAMILY PROTEIN"/>
    <property type="match status" value="1"/>
</dbReference>
<gene>
    <name evidence="2" type="ORF">Y981_05960</name>
</gene>
<evidence type="ECO:0000313" key="2">
    <source>
        <dbReference type="EMBL" id="AIA31694.1"/>
    </source>
</evidence>
<reference evidence="3" key="1">
    <citation type="submission" date="2014-02" db="EMBL/GenBank/DDBJ databases">
        <title>Complete genome sequence and comparative genomic analysis of the nitrogen-fixing bacterium Leptospirillum ferriphilum YSK.</title>
        <authorList>
            <person name="Guo X."/>
            <person name="Yin H."/>
            <person name="Liang Y."/>
            <person name="Hu Q."/>
            <person name="Ma L."/>
            <person name="Xiao Y."/>
            <person name="Zhang X."/>
            <person name="Qiu G."/>
            <person name="Liu X."/>
        </authorList>
    </citation>
    <scope>NUCLEOTIDE SEQUENCE [LARGE SCALE GENOMIC DNA]</scope>
    <source>
        <strain evidence="3">YSK</strain>
    </source>
</reference>
<dbReference type="PANTHER" id="PTHR34203:SF15">
    <property type="entry name" value="SLL1173 PROTEIN"/>
    <property type="match status" value="1"/>
</dbReference>
<reference evidence="2 3" key="2">
    <citation type="journal article" date="2015" name="Biomed. Res. Int.">
        <title>Effects of Arsenite Resistance on the Growth and Functional Gene Expression of Leptospirillum ferriphilum and Acidithiobacillus thiooxidans in Pure Culture and Coculture.</title>
        <authorList>
            <person name="Jiang H."/>
            <person name="Liang Y."/>
            <person name="Yin H."/>
            <person name="Xiao Y."/>
            <person name="Guo X."/>
            <person name="Xu Y."/>
            <person name="Hu Q."/>
            <person name="Liu H."/>
            <person name="Liu X."/>
        </authorList>
    </citation>
    <scope>NUCLEOTIDE SEQUENCE [LARGE SCALE GENOMIC DNA]</scope>
    <source>
        <strain evidence="2 3">YSK</strain>
    </source>
</reference>
<keyword evidence="3" id="KW-1185">Reference proteome</keyword>
<dbReference type="InterPro" id="IPR006342">
    <property type="entry name" value="FkbM_mtfrase"/>
</dbReference>